<name>A0ABN7T7S4_OIKDI</name>
<feature type="compositionally biased region" description="Low complexity" evidence="1">
    <location>
        <begin position="7"/>
        <end position="24"/>
    </location>
</feature>
<protein>
    <submittedName>
        <fullName evidence="2">Oidioi.mRNA.OKI2018_I69.chr2.g6420.t1.cds</fullName>
    </submittedName>
</protein>
<keyword evidence="3" id="KW-1185">Reference proteome</keyword>
<reference evidence="2 3" key="1">
    <citation type="submission" date="2021-04" db="EMBL/GenBank/DDBJ databases">
        <authorList>
            <person name="Bliznina A."/>
        </authorList>
    </citation>
    <scope>NUCLEOTIDE SEQUENCE [LARGE SCALE GENOMIC DNA]</scope>
</reference>
<dbReference type="EMBL" id="OU015567">
    <property type="protein sequence ID" value="CAG5112177.1"/>
    <property type="molecule type" value="Genomic_DNA"/>
</dbReference>
<proteinExistence type="predicted"/>
<accession>A0ABN7T7S4</accession>
<evidence type="ECO:0000313" key="3">
    <source>
        <dbReference type="Proteomes" id="UP001158576"/>
    </source>
</evidence>
<sequence>MSPYTESKSTPLVPSLLSTSTMSTTTTTAEEFRMKLCEVKLLRTQIQRFTVAPEESDPQHAHYQALKNDLKAAEDAVIEYNLANPTADVKPEIVHAPMSNENAFREASS</sequence>
<evidence type="ECO:0000313" key="2">
    <source>
        <dbReference type="EMBL" id="CAG5112177.1"/>
    </source>
</evidence>
<evidence type="ECO:0000256" key="1">
    <source>
        <dbReference type="SAM" id="MobiDB-lite"/>
    </source>
</evidence>
<dbReference type="Proteomes" id="UP001158576">
    <property type="component" value="Chromosome 2"/>
</dbReference>
<organism evidence="2 3">
    <name type="scientific">Oikopleura dioica</name>
    <name type="common">Tunicate</name>
    <dbReference type="NCBI Taxonomy" id="34765"/>
    <lineage>
        <taxon>Eukaryota</taxon>
        <taxon>Metazoa</taxon>
        <taxon>Chordata</taxon>
        <taxon>Tunicata</taxon>
        <taxon>Appendicularia</taxon>
        <taxon>Copelata</taxon>
        <taxon>Oikopleuridae</taxon>
        <taxon>Oikopleura</taxon>
    </lineage>
</organism>
<feature type="region of interest" description="Disordered" evidence="1">
    <location>
        <begin position="1"/>
        <end position="24"/>
    </location>
</feature>
<gene>
    <name evidence="2" type="ORF">OKIOD_LOCUS15185</name>
</gene>